<dbReference type="EMBL" id="JAIWQS010000005">
    <property type="protein sequence ID" value="KAJ8766387.1"/>
    <property type="molecule type" value="Genomic_DNA"/>
</dbReference>
<dbReference type="Proteomes" id="UP001159364">
    <property type="component" value="Linkage Group LG05"/>
</dbReference>
<dbReference type="PANTHER" id="PTHR47805:SF1">
    <property type="entry name" value="SAGA-ASSOCIATED FACTOR 73"/>
    <property type="match status" value="1"/>
</dbReference>
<reference evidence="2 3" key="1">
    <citation type="submission" date="2021-09" db="EMBL/GenBank/DDBJ databases">
        <title>Genomic insights and catalytic innovation underlie evolution of tropane alkaloids biosynthesis.</title>
        <authorList>
            <person name="Wang Y.-J."/>
            <person name="Tian T."/>
            <person name="Huang J.-P."/>
            <person name="Huang S.-X."/>
        </authorList>
    </citation>
    <scope>NUCLEOTIDE SEQUENCE [LARGE SCALE GENOMIC DNA]</scope>
    <source>
        <strain evidence="2">KIB-2018</strain>
        <tissue evidence="2">Leaf</tissue>
    </source>
</reference>
<gene>
    <name evidence="2" type="ORF">K2173_022446</name>
</gene>
<evidence type="ECO:0000313" key="3">
    <source>
        <dbReference type="Proteomes" id="UP001159364"/>
    </source>
</evidence>
<feature type="compositionally biased region" description="Basic residues" evidence="1">
    <location>
        <begin position="117"/>
        <end position="129"/>
    </location>
</feature>
<feature type="region of interest" description="Disordered" evidence="1">
    <location>
        <begin position="110"/>
        <end position="146"/>
    </location>
</feature>
<dbReference type="PANTHER" id="PTHR47805">
    <property type="entry name" value="SAGA-ASSOCIATED FACTOR 73"/>
    <property type="match status" value="1"/>
</dbReference>
<dbReference type="AlphaFoldDB" id="A0AAV8THM9"/>
<dbReference type="InterPro" id="IPR037804">
    <property type="entry name" value="SGF73"/>
</dbReference>
<name>A0AAV8THM9_9ROSI</name>
<evidence type="ECO:0000313" key="2">
    <source>
        <dbReference type="EMBL" id="KAJ8766387.1"/>
    </source>
</evidence>
<evidence type="ECO:0008006" key="4">
    <source>
        <dbReference type="Google" id="ProtNLM"/>
    </source>
</evidence>
<comment type="caution">
    <text evidence="2">The sequence shown here is derived from an EMBL/GenBank/DDBJ whole genome shotgun (WGS) entry which is preliminary data.</text>
</comment>
<protein>
    <recommendedName>
        <fullName evidence="4">SAGA-associated factor 11</fullName>
    </recommendedName>
</protein>
<sequence>MVCSLGNGKMAVMARLLAEGSLSHIPSCKEKNGDVNKQKLAFQCIYRELRGADSPNLLDEEDMHVFGLTPMTDPLHLVCCNACRKPVKASQYAAHAELCRSLISTGEMLLQPSGGIGHRKPPRKDKKKSLSSFSNQAAPAGEQEQFESIDVDESAALESHFDGQSKLRSSFSMDTKRNSACVGVTSMMDGKGVNHENTNPSACVISPPTKRSKLVLNQNLSQSDDLEISSYLAGIESSQVFDPCRELHKQCASESDLCNGAVFVKSSQQAYESCQMARDVPVPIATKIYYSQRNNHLRSTIGNLYHTVSAKGPNDGVTCPDVSQEIKKEFQGHRGVSNDQKQDMLNKK</sequence>
<evidence type="ECO:0000256" key="1">
    <source>
        <dbReference type="SAM" id="MobiDB-lite"/>
    </source>
</evidence>
<organism evidence="2 3">
    <name type="scientific">Erythroxylum novogranatense</name>
    <dbReference type="NCBI Taxonomy" id="1862640"/>
    <lineage>
        <taxon>Eukaryota</taxon>
        <taxon>Viridiplantae</taxon>
        <taxon>Streptophyta</taxon>
        <taxon>Embryophyta</taxon>
        <taxon>Tracheophyta</taxon>
        <taxon>Spermatophyta</taxon>
        <taxon>Magnoliopsida</taxon>
        <taxon>eudicotyledons</taxon>
        <taxon>Gunneridae</taxon>
        <taxon>Pentapetalae</taxon>
        <taxon>rosids</taxon>
        <taxon>fabids</taxon>
        <taxon>Malpighiales</taxon>
        <taxon>Erythroxylaceae</taxon>
        <taxon>Erythroxylum</taxon>
    </lineage>
</organism>
<proteinExistence type="predicted"/>
<keyword evidence="3" id="KW-1185">Reference proteome</keyword>
<feature type="region of interest" description="Disordered" evidence="1">
    <location>
        <begin position="328"/>
        <end position="348"/>
    </location>
</feature>
<dbReference type="GO" id="GO:0000124">
    <property type="term" value="C:SAGA complex"/>
    <property type="evidence" value="ECO:0007669"/>
    <property type="project" value="InterPro"/>
</dbReference>
<accession>A0AAV8THM9</accession>